<dbReference type="STRING" id="1314800.A0A1B7MMZ1"/>
<reference evidence="4 5" key="1">
    <citation type="submission" date="2016-06" db="EMBL/GenBank/DDBJ databases">
        <title>Comparative genomics of the ectomycorrhizal sister species Rhizopogon vinicolor and Rhizopogon vesiculosus (Basidiomycota: Boletales) reveals a divergence of the mating type B locus.</title>
        <authorList>
            <consortium name="DOE Joint Genome Institute"/>
            <person name="Mujic A.B."/>
            <person name="Kuo A."/>
            <person name="Tritt A."/>
            <person name="Lipzen A."/>
            <person name="Chen C."/>
            <person name="Johnson J."/>
            <person name="Sharma A."/>
            <person name="Barry K."/>
            <person name="Grigoriev I.V."/>
            <person name="Spatafora J.W."/>
        </authorList>
    </citation>
    <scope>NUCLEOTIDE SEQUENCE [LARGE SCALE GENOMIC DNA]</scope>
    <source>
        <strain evidence="4 5">AM-OR11-026</strain>
    </source>
</reference>
<dbReference type="PROSITE" id="PS00678">
    <property type="entry name" value="WD_REPEATS_1"/>
    <property type="match status" value="2"/>
</dbReference>
<evidence type="ECO:0000313" key="4">
    <source>
        <dbReference type="EMBL" id="OAX33966.1"/>
    </source>
</evidence>
<dbReference type="Pfam" id="PF00400">
    <property type="entry name" value="WD40"/>
    <property type="match status" value="2"/>
</dbReference>
<dbReference type="OrthoDB" id="2662816at2759"/>
<evidence type="ECO:0000256" key="1">
    <source>
        <dbReference type="ARBA" id="ARBA00022574"/>
    </source>
</evidence>
<dbReference type="Proteomes" id="UP000092154">
    <property type="component" value="Unassembled WGS sequence"/>
</dbReference>
<dbReference type="InterPro" id="IPR001680">
    <property type="entry name" value="WD40_rpt"/>
</dbReference>
<keyword evidence="1 3" id="KW-0853">WD repeat</keyword>
<dbReference type="Gene3D" id="2.130.10.10">
    <property type="entry name" value="YVTN repeat-like/Quinoprotein amine dehydrogenase"/>
    <property type="match status" value="1"/>
</dbReference>
<dbReference type="AlphaFoldDB" id="A0A1B7MMZ1"/>
<keyword evidence="5" id="KW-1185">Reference proteome</keyword>
<organism evidence="4 5">
    <name type="scientific">Rhizopogon vinicolor AM-OR11-026</name>
    <dbReference type="NCBI Taxonomy" id="1314800"/>
    <lineage>
        <taxon>Eukaryota</taxon>
        <taxon>Fungi</taxon>
        <taxon>Dikarya</taxon>
        <taxon>Basidiomycota</taxon>
        <taxon>Agaricomycotina</taxon>
        <taxon>Agaricomycetes</taxon>
        <taxon>Agaricomycetidae</taxon>
        <taxon>Boletales</taxon>
        <taxon>Suillineae</taxon>
        <taxon>Rhizopogonaceae</taxon>
        <taxon>Rhizopogon</taxon>
    </lineage>
</organism>
<dbReference type="PROSITE" id="PS50082">
    <property type="entry name" value="WD_REPEATS_2"/>
    <property type="match status" value="2"/>
</dbReference>
<dbReference type="SMART" id="SM00320">
    <property type="entry name" value="WD40"/>
    <property type="match status" value="2"/>
</dbReference>
<dbReference type="PROSITE" id="PS50294">
    <property type="entry name" value="WD_REPEATS_REGION"/>
    <property type="match status" value="2"/>
</dbReference>
<proteinExistence type="predicted"/>
<keyword evidence="2" id="KW-0677">Repeat</keyword>
<dbReference type="PANTHER" id="PTHR19848">
    <property type="entry name" value="WD40 REPEAT PROTEIN"/>
    <property type="match status" value="1"/>
</dbReference>
<dbReference type="PANTHER" id="PTHR19848:SF8">
    <property type="entry name" value="F-BOX AND WD REPEAT DOMAIN CONTAINING 7"/>
    <property type="match status" value="1"/>
</dbReference>
<dbReference type="InterPro" id="IPR015943">
    <property type="entry name" value="WD40/YVTN_repeat-like_dom_sf"/>
</dbReference>
<dbReference type="InterPro" id="IPR036322">
    <property type="entry name" value="WD40_repeat_dom_sf"/>
</dbReference>
<dbReference type="EMBL" id="KV448678">
    <property type="protein sequence ID" value="OAX33966.1"/>
    <property type="molecule type" value="Genomic_DNA"/>
</dbReference>
<gene>
    <name evidence="4" type="ORF">K503DRAFT_803961</name>
</gene>
<evidence type="ECO:0000256" key="2">
    <source>
        <dbReference type="ARBA" id="ARBA00022737"/>
    </source>
</evidence>
<dbReference type="InterPro" id="IPR019775">
    <property type="entry name" value="WD40_repeat_CS"/>
</dbReference>
<name>A0A1B7MMZ1_9AGAM</name>
<dbReference type="SUPFAM" id="SSF50978">
    <property type="entry name" value="WD40 repeat-like"/>
    <property type="match status" value="1"/>
</dbReference>
<accession>A0A1B7MMZ1</accession>
<feature type="repeat" description="WD" evidence="3">
    <location>
        <begin position="19"/>
        <end position="60"/>
    </location>
</feature>
<feature type="repeat" description="WD" evidence="3">
    <location>
        <begin position="64"/>
        <end position="105"/>
    </location>
</feature>
<sequence>MSFNAEMKDTLTIKPRQTMRGHTRTVCSVVHLPGKRQIITCSENGSLRLWDLESGAQIGDDWRDDGKEAGVTAMALSPNGKTVASGSRDGKVKLWDVERRKVISKWTGHSDLVQSVC</sequence>
<dbReference type="InParanoid" id="A0A1B7MMZ1"/>
<evidence type="ECO:0000313" key="5">
    <source>
        <dbReference type="Proteomes" id="UP000092154"/>
    </source>
</evidence>
<evidence type="ECO:0000256" key="3">
    <source>
        <dbReference type="PROSITE-ProRule" id="PRU00221"/>
    </source>
</evidence>
<protein>
    <submittedName>
        <fullName evidence="4">WD40 repeat-like protein</fullName>
    </submittedName>
</protein>